<dbReference type="Proteomes" id="UP000037210">
    <property type="component" value="Unassembled WGS sequence"/>
</dbReference>
<organism evidence="3 4">
    <name type="scientific">miscellaneous Crenarchaeota group-15 archaeon DG-45</name>
    <dbReference type="NCBI Taxonomy" id="1685127"/>
    <lineage>
        <taxon>Archaea</taxon>
        <taxon>Candidatus Bathyarchaeota</taxon>
        <taxon>MCG-15</taxon>
    </lineage>
</organism>
<dbReference type="AlphaFoldDB" id="A0A0M0BRR0"/>
<evidence type="ECO:0000256" key="1">
    <source>
        <dbReference type="ARBA" id="ARBA00010272"/>
    </source>
</evidence>
<proteinExistence type="inferred from homology"/>
<comment type="caution">
    <text evidence="3">The sequence shown here is derived from an EMBL/GenBank/DDBJ whole genome shotgun (WGS) entry which is preliminary data.</text>
</comment>
<name>A0A0M0BRR0_9ARCH</name>
<dbReference type="PANTHER" id="PTHR33777:SF1">
    <property type="entry name" value="UPF0045 PROTEIN ECM15"/>
    <property type="match status" value="1"/>
</dbReference>
<dbReference type="InterPro" id="IPR029756">
    <property type="entry name" value="MTH1187/YkoF-like"/>
</dbReference>
<dbReference type="GO" id="GO:0005829">
    <property type="term" value="C:cytosol"/>
    <property type="evidence" value="ECO:0007669"/>
    <property type="project" value="TreeGrafter"/>
</dbReference>
<evidence type="ECO:0000259" key="2">
    <source>
        <dbReference type="Pfam" id="PF01910"/>
    </source>
</evidence>
<dbReference type="InterPro" id="IPR002767">
    <property type="entry name" value="Thiamine_BP"/>
</dbReference>
<gene>
    <name evidence="3" type="ORF">AC482_01955</name>
</gene>
<sequence>MTEKKPIQGRRVIVQFTTAPVGEGVGVSRFVAEALREVEGSGLRFQLTPMSTVLEAESLREAVEVILRAHEAVFRAGAERVITDIKIDDRRDEPRVMEDKVEKVKRLLSADR</sequence>
<dbReference type="NCBIfam" id="TIGR00106">
    <property type="entry name" value="MTH1187 family thiamine-binding protein"/>
    <property type="match status" value="1"/>
</dbReference>
<reference evidence="3 4" key="1">
    <citation type="submission" date="2015-06" db="EMBL/GenBank/DDBJ databases">
        <title>New insights into the roles of widespread benthic archaea in carbon and nitrogen cycling.</title>
        <authorList>
            <person name="Lazar C.S."/>
            <person name="Baker B.J."/>
            <person name="Seitz K.W."/>
            <person name="Hyde A.S."/>
            <person name="Dick G.J."/>
            <person name="Hinrichs K.-U."/>
            <person name="Teske A.P."/>
        </authorList>
    </citation>
    <scope>NUCLEOTIDE SEQUENCE [LARGE SCALE GENOMIC DNA]</scope>
    <source>
        <strain evidence="3">DG-45</strain>
    </source>
</reference>
<comment type="similarity">
    <text evidence="1">Belongs to the UPF0045 family.</text>
</comment>
<dbReference type="PANTHER" id="PTHR33777">
    <property type="entry name" value="UPF0045 PROTEIN ECM15"/>
    <property type="match status" value="1"/>
</dbReference>
<evidence type="ECO:0000313" key="3">
    <source>
        <dbReference type="EMBL" id="KON31114.1"/>
    </source>
</evidence>
<feature type="domain" description="Thiamine-binding protein" evidence="2">
    <location>
        <begin position="14"/>
        <end position="105"/>
    </location>
</feature>
<dbReference type="InterPro" id="IPR051614">
    <property type="entry name" value="UPF0045_domain"/>
</dbReference>
<accession>A0A0M0BRR0</accession>
<protein>
    <recommendedName>
        <fullName evidence="2">Thiamine-binding protein domain-containing protein</fullName>
    </recommendedName>
</protein>
<dbReference type="EMBL" id="LFWZ01000013">
    <property type="protein sequence ID" value="KON31114.1"/>
    <property type="molecule type" value="Genomic_DNA"/>
</dbReference>
<dbReference type="SUPFAM" id="SSF89957">
    <property type="entry name" value="MTH1187/YkoF-like"/>
    <property type="match status" value="1"/>
</dbReference>
<evidence type="ECO:0000313" key="4">
    <source>
        <dbReference type="Proteomes" id="UP000037210"/>
    </source>
</evidence>
<dbReference type="Gene3D" id="3.30.70.930">
    <property type="match status" value="1"/>
</dbReference>
<dbReference type="Pfam" id="PF01910">
    <property type="entry name" value="Thiamine_BP"/>
    <property type="match status" value="1"/>
</dbReference>